<evidence type="ECO:0000313" key="6">
    <source>
        <dbReference type="EMBL" id="CAF1929523.1"/>
    </source>
</evidence>
<gene>
    <name evidence="7" type="ORF">BYL167_LOCUS2576</name>
    <name evidence="4" type="ORF">CJN711_LOCUS12404</name>
    <name evidence="8" type="ORF">GIL414_LOCUS1709</name>
    <name evidence="5" type="ORF">KQP761_LOCUS20036</name>
    <name evidence="6" type="ORF">MBJ925_LOCUS3926</name>
    <name evidence="9" type="ORF">SMN809_LOCUS8057</name>
</gene>
<evidence type="ECO:0000313" key="10">
    <source>
        <dbReference type="Proteomes" id="UP000663834"/>
    </source>
</evidence>
<dbReference type="PANTHER" id="PTHR24188:SF29">
    <property type="entry name" value="GH09064P"/>
    <property type="match status" value="1"/>
</dbReference>
<dbReference type="PROSITE" id="PS50088">
    <property type="entry name" value="ANK_REPEAT"/>
    <property type="match status" value="2"/>
</dbReference>
<dbReference type="SMART" id="SM00248">
    <property type="entry name" value="ANK"/>
    <property type="match status" value="2"/>
</dbReference>
<dbReference type="Proteomes" id="UP000681720">
    <property type="component" value="Unassembled WGS sequence"/>
</dbReference>
<dbReference type="Proteomes" id="UP000663824">
    <property type="component" value="Unassembled WGS sequence"/>
</dbReference>
<dbReference type="EMBL" id="CAJOBH010000456">
    <property type="protein sequence ID" value="CAF3793349.1"/>
    <property type="molecule type" value="Genomic_DNA"/>
</dbReference>
<feature type="repeat" description="ANK" evidence="3">
    <location>
        <begin position="160"/>
        <end position="184"/>
    </location>
</feature>
<dbReference type="EMBL" id="CAJNRE010000640">
    <property type="protein sequence ID" value="CAF1929523.1"/>
    <property type="molecule type" value="Genomic_DNA"/>
</dbReference>
<dbReference type="Pfam" id="PF12796">
    <property type="entry name" value="Ank_2"/>
    <property type="match status" value="1"/>
</dbReference>
<keyword evidence="2 3" id="KW-0040">ANK repeat</keyword>
<evidence type="ECO:0000256" key="2">
    <source>
        <dbReference type="ARBA" id="ARBA00023043"/>
    </source>
</evidence>
<name>A0A815Z573_9BILA</name>
<evidence type="ECO:0000313" key="5">
    <source>
        <dbReference type="EMBL" id="CAF1579801.1"/>
    </source>
</evidence>
<evidence type="ECO:0000313" key="4">
    <source>
        <dbReference type="EMBL" id="CAF1208585.1"/>
    </source>
</evidence>
<protein>
    <submittedName>
        <fullName evidence="5">Uncharacterized protein</fullName>
    </submittedName>
</protein>
<dbReference type="Proteomes" id="UP000663855">
    <property type="component" value="Unassembled WGS sequence"/>
</dbReference>
<feature type="repeat" description="ANK" evidence="3">
    <location>
        <begin position="216"/>
        <end position="248"/>
    </location>
</feature>
<evidence type="ECO:0000313" key="9">
    <source>
        <dbReference type="EMBL" id="CAF3928426.1"/>
    </source>
</evidence>
<keyword evidence="1" id="KW-0677">Repeat</keyword>
<comment type="caution">
    <text evidence="5">The sequence shown here is derived from an EMBL/GenBank/DDBJ whole genome shotgun (WGS) entry which is preliminary data.</text>
</comment>
<dbReference type="Proteomes" id="UP000681967">
    <property type="component" value="Unassembled WGS sequence"/>
</dbReference>
<organism evidence="5 10">
    <name type="scientific">Rotaria magnacalcarata</name>
    <dbReference type="NCBI Taxonomy" id="392030"/>
    <lineage>
        <taxon>Eukaryota</taxon>
        <taxon>Metazoa</taxon>
        <taxon>Spiralia</taxon>
        <taxon>Gnathifera</taxon>
        <taxon>Rotifera</taxon>
        <taxon>Eurotatoria</taxon>
        <taxon>Bdelloidea</taxon>
        <taxon>Philodinida</taxon>
        <taxon>Philodinidae</taxon>
        <taxon>Rotaria</taxon>
    </lineage>
</organism>
<dbReference type="OrthoDB" id="10071877at2759"/>
<dbReference type="Proteomes" id="UP000663834">
    <property type="component" value="Unassembled WGS sequence"/>
</dbReference>
<sequence length="284" mass="32208">MALSEDDIKLQKCLKAVVDVVHTTINEVQDQIQQDTPSGTQLTNSPLDINIHTFSLNPEEESIMEKLQARLENELNDKLSSLSRLHRKYLLELLHEYKYDYDSRKFMVPFNRGVLEPIMQELEGTLASIEAFQAAFNGEQATVQEFIEKYPIFKNRSGLWGTTLLYSAARNNHLQVVEYLIRQGGCSIDAPNQHHIRQTLPGYEGAEDEFGVSPTAASTALHGACYNGHLKMVIFLVQQGANYFAKNQALETPIMNAQLKPQILKFFREYLILGYSLNTDVLPN</sequence>
<dbReference type="InterPro" id="IPR002110">
    <property type="entry name" value="Ankyrin_rpt"/>
</dbReference>
<dbReference type="InterPro" id="IPR036770">
    <property type="entry name" value="Ankyrin_rpt-contain_sf"/>
</dbReference>
<dbReference type="EMBL" id="CAJOBI010002428">
    <property type="protein sequence ID" value="CAF3928426.1"/>
    <property type="molecule type" value="Genomic_DNA"/>
</dbReference>
<evidence type="ECO:0000256" key="3">
    <source>
        <dbReference type="PROSITE-ProRule" id="PRU00023"/>
    </source>
</evidence>
<dbReference type="AlphaFoldDB" id="A0A815Z573"/>
<dbReference type="Gene3D" id="1.25.40.20">
    <property type="entry name" value="Ankyrin repeat-containing domain"/>
    <property type="match status" value="1"/>
</dbReference>
<dbReference type="PROSITE" id="PS50297">
    <property type="entry name" value="ANK_REP_REGION"/>
    <property type="match status" value="2"/>
</dbReference>
<dbReference type="SUPFAM" id="SSF48403">
    <property type="entry name" value="Ankyrin repeat"/>
    <property type="match status" value="1"/>
</dbReference>
<accession>A0A815Z573</accession>
<dbReference type="PANTHER" id="PTHR24188">
    <property type="entry name" value="ANKYRIN REPEAT PROTEIN"/>
    <property type="match status" value="1"/>
</dbReference>
<dbReference type="EMBL" id="CAJNOV010005370">
    <property type="protein sequence ID" value="CAF1208585.1"/>
    <property type="molecule type" value="Genomic_DNA"/>
</dbReference>
<reference evidence="5" key="1">
    <citation type="submission" date="2021-02" db="EMBL/GenBank/DDBJ databases">
        <authorList>
            <person name="Nowell W R."/>
        </authorList>
    </citation>
    <scope>NUCLEOTIDE SEQUENCE</scope>
</reference>
<proteinExistence type="predicted"/>
<dbReference type="EMBL" id="CAJOBJ010000292">
    <property type="protein sequence ID" value="CAF3812318.1"/>
    <property type="molecule type" value="Genomic_DNA"/>
</dbReference>
<dbReference type="Proteomes" id="UP000676336">
    <property type="component" value="Unassembled WGS sequence"/>
</dbReference>
<evidence type="ECO:0000313" key="8">
    <source>
        <dbReference type="EMBL" id="CAF3812318.1"/>
    </source>
</evidence>
<evidence type="ECO:0000256" key="1">
    <source>
        <dbReference type="ARBA" id="ARBA00022737"/>
    </source>
</evidence>
<dbReference type="EMBL" id="CAJNOW010010371">
    <property type="protein sequence ID" value="CAF1579801.1"/>
    <property type="molecule type" value="Genomic_DNA"/>
</dbReference>
<evidence type="ECO:0000313" key="7">
    <source>
        <dbReference type="EMBL" id="CAF3793349.1"/>
    </source>
</evidence>